<evidence type="ECO:0000313" key="2">
    <source>
        <dbReference type="Proteomes" id="UP000319700"/>
    </source>
</evidence>
<reference evidence="1 2" key="1">
    <citation type="journal article" date="2019" name="Environ. Microbiol.">
        <title>Species interactions and distinct microbial communities in high Arctic permafrost affected cryosols are associated with the CH4 and CO2 gas fluxes.</title>
        <authorList>
            <person name="Altshuler I."/>
            <person name="Hamel J."/>
            <person name="Turney S."/>
            <person name="Magnuson E."/>
            <person name="Levesque R."/>
            <person name="Greer C."/>
            <person name="Whyte L.G."/>
        </authorList>
    </citation>
    <scope>NUCLEOTIDE SEQUENCE [LARGE SCALE GENOMIC DNA]</scope>
    <source>
        <strain evidence="1 2">42</strain>
    </source>
</reference>
<dbReference type="Proteomes" id="UP000319700">
    <property type="component" value="Unassembled WGS sequence"/>
</dbReference>
<accession>A0A502EUX3</accession>
<dbReference type="RefSeq" id="WP_140505913.1">
    <property type="nucleotide sequence ID" value="NZ_RCZH01000005.1"/>
</dbReference>
<evidence type="ECO:0008006" key="3">
    <source>
        <dbReference type="Google" id="ProtNLM"/>
    </source>
</evidence>
<organism evidence="1 2">
    <name type="scientific">Flavobacterium pectinovorum</name>
    <dbReference type="NCBI Taxonomy" id="29533"/>
    <lineage>
        <taxon>Bacteria</taxon>
        <taxon>Pseudomonadati</taxon>
        <taxon>Bacteroidota</taxon>
        <taxon>Flavobacteriia</taxon>
        <taxon>Flavobacteriales</taxon>
        <taxon>Flavobacteriaceae</taxon>
        <taxon>Flavobacterium</taxon>
    </lineage>
</organism>
<dbReference type="EMBL" id="RCZH01000005">
    <property type="protein sequence ID" value="TPG41553.1"/>
    <property type="molecule type" value="Genomic_DNA"/>
</dbReference>
<sequence length="240" mass="28624">MRKQLIVMLFIFLTACNFNTNNKPVINEKQDSSEVKTKLQQSNTTIIQTDTLIINKHQYIQKLINKSFYCLLSVHGDTIIKQQDYYVNSEYSDIDNDGYDDIRIYLVSKIPNECDTYLYNKERQAFILIENCDLDIQKIKGSQFYYSYNKAGCADLNWESYLSKIENYKLINYGYIIGHGCDFEVEKNPQSISIYKISDSEKQEMKLIQELPYLKNIPKNENKWDFIKRYWQKNFNKFER</sequence>
<dbReference type="AlphaFoldDB" id="A0A502EUX3"/>
<proteinExistence type="predicted"/>
<comment type="caution">
    <text evidence="1">The sequence shown here is derived from an EMBL/GenBank/DDBJ whole genome shotgun (WGS) entry which is preliminary data.</text>
</comment>
<dbReference type="OrthoDB" id="9181262at2"/>
<dbReference type="PROSITE" id="PS51257">
    <property type="entry name" value="PROKAR_LIPOPROTEIN"/>
    <property type="match status" value="1"/>
</dbReference>
<evidence type="ECO:0000313" key="1">
    <source>
        <dbReference type="EMBL" id="TPG41553.1"/>
    </source>
</evidence>
<protein>
    <recommendedName>
        <fullName evidence="3">Lipoprotein</fullName>
    </recommendedName>
</protein>
<keyword evidence="2" id="KW-1185">Reference proteome</keyword>
<gene>
    <name evidence="1" type="ORF">EAH81_08695</name>
</gene>
<name>A0A502EUX3_9FLAO</name>